<evidence type="ECO:0000313" key="3">
    <source>
        <dbReference type="Proteomes" id="UP000265520"/>
    </source>
</evidence>
<sequence>MTSTNADGSAEDEETEALNQRKAKRKMTLDSKKLEKDDSKSKKKRVLVEVEHDGADERQTAVL</sequence>
<name>A0A392MFS5_9FABA</name>
<proteinExistence type="predicted"/>
<dbReference type="Proteomes" id="UP000265520">
    <property type="component" value="Unassembled WGS sequence"/>
</dbReference>
<comment type="caution">
    <text evidence="2">The sequence shown here is derived from an EMBL/GenBank/DDBJ whole genome shotgun (WGS) entry which is preliminary data.</text>
</comment>
<feature type="compositionally biased region" description="Basic and acidic residues" evidence="1">
    <location>
        <begin position="27"/>
        <end position="63"/>
    </location>
</feature>
<reference evidence="2 3" key="1">
    <citation type="journal article" date="2018" name="Front. Plant Sci.">
        <title>Red Clover (Trifolium pratense) and Zigzag Clover (T. medium) - A Picture of Genomic Similarities and Differences.</title>
        <authorList>
            <person name="Dluhosova J."/>
            <person name="Istvanek J."/>
            <person name="Nedelnik J."/>
            <person name="Repkova J."/>
        </authorList>
    </citation>
    <scope>NUCLEOTIDE SEQUENCE [LARGE SCALE GENOMIC DNA]</scope>
    <source>
        <strain evidence="3">cv. 10/8</strain>
        <tissue evidence="2">Leaf</tissue>
    </source>
</reference>
<gene>
    <name evidence="2" type="ORF">A2U01_0007206</name>
</gene>
<evidence type="ECO:0000256" key="1">
    <source>
        <dbReference type="SAM" id="MobiDB-lite"/>
    </source>
</evidence>
<dbReference type="EMBL" id="LXQA010010176">
    <property type="protein sequence ID" value="MCH86350.1"/>
    <property type="molecule type" value="Genomic_DNA"/>
</dbReference>
<organism evidence="2 3">
    <name type="scientific">Trifolium medium</name>
    <dbReference type="NCBI Taxonomy" id="97028"/>
    <lineage>
        <taxon>Eukaryota</taxon>
        <taxon>Viridiplantae</taxon>
        <taxon>Streptophyta</taxon>
        <taxon>Embryophyta</taxon>
        <taxon>Tracheophyta</taxon>
        <taxon>Spermatophyta</taxon>
        <taxon>Magnoliopsida</taxon>
        <taxon>eudicotyledons</taxon>
        <taxon>Gunneridae</taxon>
        <taxon>Pentapetalae</taxon>
        <taxon>rosids</taxon>
        <taxon>fabids</taxon>
        <taxon>Fabales</taxon>
        <taxon>Fabaceae</taxon>
        <taxon>Papilionoideae</taxon>
        <taxon>50 kb inversion clade</taxon>
        <taxon>NPAAA clade</taxon>
        <taxon>Hologalegina</taxon>
        <taxon>IRL clade</taxon>
        <taxon>Trifolieae</taxon>
        <taxon>Trifolium</taxon>
    </lineage>
</organism>
<feature type="region of interest" description="Disordered" evidence="1">
    <location>
        <begin position="1"/>
        <end position="63"/>
    </location>
</feature>
<protein>
    <submittedName>
        <fullName evidence="2">MAK16-like protein</fullName>
    </submittedName>
</protein>
<keyword evidence="3" id="KW-1185">Reference proteome</keyword>
<accession>A0A392MFS5</accession>
<dbReference type="AlphaFoldDB" id="A0A392MFS5"/>
<evidence type="ECO:0000313" key="2">
    <source>
        <dbReference type="EMBL" id="MCH86350.1"/>
    </source>
</evidence>